<dbReference type="GO" id="GO:0003964">
    <property type="term" value="F:RNA-directed DNA polymerase activity"/>
    <property type="evidence" value="ECO:0007669"/>
    <property type="project" value="UniProtKB-KW"/>
</dbReference>
<evidence type="ECO:0000313" key="2">
    <source>
        <dbReference type="EMBL" id="GFN99423.1"/>
    </source>
</evidence>
<accession>A0AAV3ZYG4</accession>
<protein>
    <submittedName>
        <fullName evidence="2">LINE-1 reverse transcriptase</fullName>
    </submittedName>
</protein>
<dbReference type="Proteomes" id="UP000735302">
    <property type="component" value="Unassembled WGS sequence"/>
</dbReference>
<gene>
    <name evidence="2" type="ORF">PoB_002592900</name>
</gene>
<proteinExistence type="predicted"/>
<evidence type="ECO:0000313" key="3">
    <source>
        <dbReference type="Proteomes" id="UP000735302"/>
    </source>
</evidence>
<keyword evidence="2" id="KW-0808">Transferase</keyword>
<feature type="region of interest" description="Disordered" evidence="1">
    <location>
        <begin position="1"/>
        <end position="37"/>
    </location>
</feature>
<keyword evidence="3" id="KW-1185">Reference proteome</keyword>
<sequence length="104" mass="11765">MTAWTAIDLKNDSENSELSSSDESDGGENFSPADETTSLCETAKEGLLVKEKPAFDKARHVELFRILENLDNDGKDVRVIRNLYWDQTASVRIEGEHSYFKPIK</sequence>
<name>A0AAV3ZYG4_9GAST</name>
<organism evidence="2 3">
    <name type="scientific">Plakobranchus ocellatus</name>
    <dbReference type="NCBI Taxonomy" id="259542"/>
    <lineage>
        <taxon>Eukaryota</taxon>
        <taxon>Metazoa</taxon>
        <taxon>Spiralia</taxon>
        <taxon>Lophotrochozoa</taxon>
        <taxon>Mollusca</taxon>
        <taxon>Gastropoda</taxon>
        <taxon>Heterobranchia</taxon>
        <taxon>Euthyneura</taxon>
        <taxon>Panpulmonata</taxon>
        <taxon>Sacoglossa</taxon>
        <taxon>Placobranchoidea</taxon>
        <taxon>Plakobranchidae</taxon>
        <taxon>Plakobranchus</taxon>
    </lineage>
</organism>
<comment type="caution">
    <text evidence="2">The sequence shown here is derived from an EMBL/GenBank/DDBJ whole genome shotgun (WGS) entry which is preliminary data.</text>
</comment>
<evidence type="ECO:0000256" key="1">
    <source>
        <dbReference type="SAM" id="MobiDB-lite"/>
    </source>
</evidence>
<reference evidence="2 3" key="1">
    <citation type="journal article" date="2021" name="Elife">
        <title>Chloroplast acquisition without the gene transfer in kleptoplastic sea slugs, Plakobranchus ocellatus.</title>
        <authorList>
            <person name="Maeda T."/>
            <person name="Takahashi S."/>
            <person name="Yoshida T."/>
            <person name="Shimamura S."/>
            <person name="Takaki Y."/>
            <person name="Nagai Y."/>
            <person name="Toyoda A."/>
            <person name="Suzuki Y."/>
            <person name="Arimoto A."/>
            <person name="Ishii H."/>
            <person name="Satoh N."/>
            <person name="Nishiyama T."/>
            <person name="Hasebe M."/>
            <person name="Maruyama T."/>
            <person name="Minagawa J."/>
            <person name="Obokata J."/>
            <person name="Shigenobu S."/>
        </authorList>
    </citation>
    <scope>NUCLEOTIDE SEQUENCE [LARGE SCALE GENOMIC DNA]</scope>
</reference>
<dbReference type="AlphaFoldDB" id="A0AAV3ZYG4"/>
<keyword evidence="2" id="KW-0695">RNA-directed DNA polymerase</keyword>
<keyword evidence="2" id="KW-0548">Nucleotidyltransferase</keyword>
<dbReference type="EMBL" id="BLXT01003003">
    <property type="protein sequence ID" value="GFN99423.1"/>
    <property type="molecule type" value="Genomic_DNA"/>
</dbReference>